<dbReference type="SMART" id="SM00255">
    <property type="entry name" value="TIR"/>
    <property type="match status" value="1"/>
</dbReference>
<evidence type="ECO:0000313" key="3">
    <source>
        <dbReference type="Proteomes" id="UP001652623"/>
    </source>
</evidence>
<dbReference type="Proteomes" id="UP001652623">
    <property type="component" value="Chromosome 12"/>
</dbReference>
<accession>A0ABM3ZXH0</accession>
<keyword evidence="3" id="KW-1185">Reference proteome</keyword>
<reference evidence="4" key="1">
    <citation type="submission" date="2025-08" db="UniProtKB">
        <authorList>
            <consortium name="RefSeq"/>
        </authorList>
    </citation>
    <scope>IDENTIFICATION</scope>
    <source>
        <tissue evidence="4">Seedling</tissue>
    </source>
</reference>
<proteinExistence type="predicted"/>
<dbReference type="PANTHER" id="PTHR11017">
    <property type="entry name" value="LEUCINE-RICH REPEAT-CONTAINING PROTEIN"/>
    <property type="match status" value="1"/>
</dbReference>
<dbReference type="RefSeq" id="XP_060669190.1">
    <property type="nucleotide sequence ID" value="XM_060813207.1"/>
</dbReference>
<dbReference type="InterPro" id="IPR035897">
    <property type="entry name" value="Toll_tir_struct_dom_sf"/>
</dbReference>
<dbReference type="SUPFAM" id="SSF52540">
    <property type="entry name" value="P-loop containing nucleoside triphosphate hydrolases"/>
    <property type="match status" value="1"/>
</dbReference>
<dbReference type="Gene3D" id="3.40.50.300">
    <property type="entry name" value="P-loop containing nucleotide triphosphate hydrolases"/>
    <property type="match status" value="1"/>
</dbReference>
<organism evidence="3 4">
    <name type="scientific">Ziziphus jujuba</name>
    <name type="common">Chinese jujube</name>
    <name type="synonym">Ziziphus sativa</name>
    <dbReference type="NCBI Taxonomy" id="326968"/>
    <lineage>
        <taxon>Eukaryota</taxon>
        <taxon>Viridiplantae</taxon>
        <taxon>Streptophyta</taxon>
        <taxon>Embryophyta</taxon>
        <taxon>Tracheophyta</taxon>
        <taxon>Spermatophyta</taxon>
        <taxon>Magnoliopsida</taxon>
        <taxon>eudicotyledons</taxon>
        <taxon>Gunneridae</taxon>
        <taxon>Pentapetalae</taxon>
        <taxon>rosids</taxon>
        <taxon>fabids</taxon>
        <taxon>Rosales</taxon>
        <taxon>Rhamnaceae</taxon>
        <taxon>Paliureae</taxon>
        <taxon>Ziziphus</taxon>
    </lineage>
</organism>
<evidence type="ECO:0000313" key="4">
    <source>
        <dbReference type="RefSeq" id="XP_060669190.1"/>
    </source>
</evidence>
<dbReference type="GeneID" id="107404993"/>
<dbReference type="PANTHER" id="PTHR11017:SF559">
    <property type="entry name" value="DISEASE RESISTANCE PROTEIN CHL1"/>
    <property type="match status" value="1"/>
</dbReference>
<protein>
    <submittedName>
        <fullName evidence="4">Disease resistance protein RUN1</fullName>
    </submittedName>
</protein>
<name>A0ABM3ZXH0_ZIZJJ</name>
<feature type="domain" description="TIR" evidence="2">
    <location>
        <begin position="15"/>
        <end position="170"/>
    </location>
</feature>
<feature type="compositionally biased region" description="Acidic residues" evidence="1">
    <location>
        <begin position="344"/>
        <end position="353"/>
    </location>
</feature>
<dbReference type="Pfam" id="PF01582">
    <property type="entry name" value="TIR"/>
    <property type="match status" value="1"/>
</dbReference>
<dbReference type="SUPFAM" id="SSF52200">
    <property type="entry name" value="Toll/Interleukin receptor TIR domain"/>
    <property type="match status" value="1"/>
</dbReference>
<gene>
    <name evidence="4" type="primary">LOC107404993</name>
</gene>
<dbReference type="PROSITE" id="PS50104">
    <property type="entry name" value="TIR"/>
    <property type="match status" value="1"/>
</dbReference>
<feature type="region of interest" description="Disordered" evidence="1">
    <location>
        <begin position="330"/>
        <end position="353"/>
    </location>
</feature>
<evidence type="ECO:0000256" key="1">
    <source>
        <dbReference type="SAM" id="MobiDB-lite"/>
    </source>
</evidence>
<evidence type="ECO:0000259" key="2">
    <source>
        <dbReference type="PROSITE" id="PS50104"/>
    </source>
</evidence>
<dbReference type="InterPro" id="IPR000157">
    <property type="entry name" value="TIR_dom"/>
</dbReference>
<dbReference type="InterPro" id="IPR044974">
    <property type="entry name" value="Disease_R_plants"/>
</dbReference>
<dbReference type="Gene3D" id="3.40.50.10140">
    <property type="entry name" value="Toll/interleukin-1 receptor homology (TIR) domain"/>
    <property type="match status" value="1"/>
</dbReference>
<sequence>MTSETCSNSSFSSPWKYHVFLSFKEEDTGKSFTDHLYNALNKKGIITFRDDDQKLGSLVPSKAIEESRFTIVVFSENYASSTRCLDQLVKIAECKKDLRLEAIYPVLYDVVPTQLIVECGKACFAERQQVFKDIVEKVKKWEGALTEVINLSRSRWDLKDRVKHKFDATAFIANVTKECKKNDIIHLQKRLYEKSFKIQGYVRNDGPGKNLLRRRLLSKRLLIVLDDVDSSKQIQDLVGNWKVENWLGRGSRVIVTSKNKHVLNQFGDKYIYEVDKLTDDEALQVLRVRAFADNYFPVEYEEDCNNIVKIAHGNPLQLVDLGNFLRGRPQPEWSDEIAKRERVEDEDEDEECN</sequence>
<dbReference type="InterPro" id="IPR027417">
    <property type="entry name" value="P-loop_NTPase"/>
</dbReference>